<dbReference type="AlphaFoldDB" id="A0A0P0RR73"/>
<sequence>MTRRDQTGSPSQMKSYVVLLAVWMAAFGTAGVYSAYADGPVIIALANPSSDFDSPAFEADHHDRHRSGTPSPAIIHGPSYLSALREYDVRSLTRRFSYGSPADFKLNIHGD</sequence>
<gene>
    <name evidence="1" type="ORF">K788_0006094</name>
</gene>
<reference evidence="1 2" key="1">
    <citation type="journal article" date="2014" name="Genome Announc.">
        <title>Draft Genome Sequence of the Haloacid-Degrading Burkholderia caribensis Strain MBA4.</title>
        <authorList>
            <person name="Pan Y."/>
            <person name="Kong K.F."/>
            <person name="Tsang J.S."/>
        </authorList>
    </citation>
    <scope>NUCLEOTIDE SEQUENCE [LARGE SCALE GENOMIC DNA]</scope>
    <source>
        <strain evidence="1 2">MBA4</strain>
        <plasmid evidence="2">Plasmid</plasmid>
    </source>
</reference>
<name>A0A0P0RR73_9BURK</name>
<geneLocation type="plasmid" evidence="2"/>
<organism evidence="1 2">
    <name type="scientific">Paraburkholderia caribensis MBA4</name>
    <dbReference type="NCBI Taxonomy" id="1323664"/>
    <lineage>
        <taxon>Bacteria</taxon>
        <taxon>Pseudomonadati</taxon>
        <taxon>Pseudomonadota</taxon>
        <taxon>Betaproteobacteria</taxon>
        <taxon>Burkholderiales</taxon>
        <taxon>Burkholderiaceae</taxon>
        <taxon>Paraburkholderia</taxon>
    </lineage>
</organism>
<dbReference type="KEGG" id="bcai:K788_0006094"/>
<proteinExistence type="predicted"/>
<accession>A0A0P0RR73</accession>
<evidence type="ECO:0000313" key="1">
    <source>
        <dbReference type="EMBL" id="ALL71498.1"/>
    </source>
</evidence>
<keyword evidence="1" id="KW-0614">Plasmid</keyword>
<dbReference type="Proteomes" id="UP000019146">
    <property type="component" value="Plasmid unnamed"/>
</dbReference>
<protein>
    <submittedName>
        <fullName evidence="1">Uncharacterized protein</fullName>
    </submittedName>
</protein>
<evidence type="ECO:0000313" key="2">
    <source>
        <dbReference type="Proteomes" id="UP000019146"/>
    </source>
</evidence>
<dbReference type="EMBL" id="CP012748">
    <property type="protein sequence ID" value="ALL71498.1"/>
    <property type="molecule type" value="Genomic_DNA"/>
</dbReference>